<evidence type="ECO:0000256" key="2">
    <source>
        <dbReference type="ARBA" id="ARBA00023110"/>
    </source>
</evidence>
<proteinExistence type="inferred from homology"/>
<sequence>MYRRFLLKQLLALSAALMLSSAWADPTTEDLVPIRLTTNMGLIELVLDRSKAPLSVDNFLTYVASGHYNQTLFHRVIGDFMIQGGGYTTDMRQRATLPPIANEAKNGLKNVRGSIAMARRGDPDSATSQFFINLKDNGFLDHGSRDFGYAVFGRVTAGMDVVDAISKVETLPGDKPKEPVILISVEQIQ</sequence>
<dbReference type="PRINTS" id="PR00153">
    <property type="entry name" value="CSAPPISMRASE"/>
</dbReference>
<dbReference type="SUPFAM" id="SSF50891">
    <property type="entry name" value="Cyclophilin-like"/>
    <property type="match status" value="1"/>
</dbReference>
<dbReference type="PANTHER" id="PTHR43246">
    <property type="entry name" value="PEPTIDYL-PROLYL CIS-TRANS ISOMERASE CYP38, CHLOROPLASTIC"/>
    <property type="match status" value="1"/>
</dbReference>
<dbReference type="InterPro" id="IPR020892">
    <property type="entry name" value="Cyclophilin-type_PPIase_CS"/>
</dbReference>
<dbReference type="PROSITE" id="PS00170">
    <property type="entry name" value="CSA_PPIASE_1"/>
    <property type="match status" value="1"/>
</dbReference>
<evidence type="ECO:0000259" key="5">
    <source>
        <dbReference type="PROSITE" id="PS50072"/>
    </source>
</evidence>
<gene>
    <name evidence="6" type="ORF">WG929_15640</name>
</gene>
<comment type="caution">
    <text evidence="6">The sequence shown here is derived from an EMBL/GenBank/DDBJ whole genome shotgun (WGS) entry which is preliminary data.</text>
</comment>
<feature type="signal peptide" evidence="4">
    <location>
        <begin position="1"/>
        <end position="24"/>
    </location>
</feature>
<keyword evidence="3 4" id="KW-0413">Isomerase</keyword>
<keyword evidence="7" id="KW-1185">Reference proteome</keyword>
<keyword evidence="4" id="KW-0732">Signal</keyword>
<evidence type="ECO:0000256" key="1">
    <source>
        <dbReference type="ARBA" id="ARBA00007365"/>
    </source>
</evidence>
<dbReference type="EC" id="5.2.1.8" evidence="4"/>
<dbReference type="Pfam" id="PF00160">
    <property type="entry name" value="Pro_isomerase"/>
    <property type="match status" value="1"/>
</dbReference>
<evidence type="ECO:0000256" key="4">
    <source>
        <dbReference type="RuleBase" id="RU363019"/>
    </source>
</evidence>
<evidence type="ECO:0000313" key="7">
    <source>
        <dbReference type="Proteomes" id="UP001620597"/>
    </source>
</evidence>
<evidence type="ECO:0000256" key="3">
    <source>
        <dbReference type="ARBA" id="ARBA00023235"/>
    </source>
</evidence>
<comment type="function">
    <text evidence="4">PPIases accelerate the folding of proteins. It catalyzes the cis-trans isomerization of proline imidic peptide bonds in oligopeptides.</text>
</comment>
<comment type="catalytic activity">
    <reaction evidence="4">
        <text>[protein]-peptidylproline (omega=180) = [protein]-peptidylproline (omega=0)</text>
        <dbReference type="Rhea" id="RHEA:16237"/>
        <dbReference type="Rhea" id="RHEA-COMP:10747"/>
        <dbReference type="Rhea" id="RHEA-COMP:10748"/>
        <dbReference type="ChEBI" id="CHEBI:83833"/>
        <dbReference type="ChEBI" id="CHEBI:83834"/>
        <dbReference type="EC" id="5.2.1.8"/>
    </reaction>
</comment>
<evidence type="ECO:0000313" key="6">
    <source>
        <dbReference type="EMBL" id="MFK4753846.1"/>
    </source>
</evidence>
<dbReference type="Gene3D" id="2.40.100.10">
    <property type="entry name" value="Cyclophilin-like"/>
    <property type="match status" value="1"/>
</dbReference>
<dbReference type="InterPro" id="IPR029000">
    <property type="entry name" value="Cyclophilin-like_dom_sf"/>
</dbReference>
<feature type="chain" id="PRO_5044963294" description="Peptidyl-prolyl cis-trans isomerase" evidence="4">
    <location>
        <begin position="25"/>
        <end position="189"/>
    </location>
</feature>
<feature type="domain" description="PPIase cyclophilin-type" evidence="5">
    <location>
        <begin position="38"/>
        <end position="187"/>
    </location>
</feature>
<protein>
    <recommendedName>
        <fullName evidence="4">Peptidyl-prolyl cis-trans isomerase</fullName>
        <shortName evidence="4">PPIase</shortName>
        <ecNumber evidence="4">5.2.1.8</ecNumber>
    </recommendedName>
</protein>
<dbReference type="Proteomes" id="UP001620597">
    <property type="component" value="Unassembled WGS sequence"/>
</dbReference>
<reference evidence="6 7" key="1">
    <citation type="submission" date="2024-03" db="EMBL/GenBank/DDBJ databases">
        <title>High-quality draft genome sequence of Oceanobacter sp. wDCs-4.</title>
        <authorList>
            <person name="Dong C."/>
        </authorList>
    </citation>
    <scope>NUCLEOTIDE SEQUENCE [LARGE SCALE GENOMIC DNA]</scope>
    <source>
        <strain evidence="7">wDCs-4</strain>
    </source>
</reference>
<accession>A0ABW8NLV2</accession>
<name>A0ABW8NLV2_9GAMM</name>
<dbReference type="InterPro" id="IPR002130">
    <property type="entry name" value="Cyclophilin-type_PPIase_dom"/>
</dbReference>
<dbReference type="CDD" id="cd01920">
    <property type="entry name" value="cyclophilin_EcCYP_like"/>
    <property type="match status" value="1"/>
</dbReference>
<dbReference type="InterPro" id="IPR044665">
    <property type="entry name" value="E_coli_cyclophilin_A-like"/>
</dbReference>
<comment type="similarity">
    <text evidence="1 4">Belongs to the cyclophilin-type PPIase family.</text>
</comment>
<dbReference type="PROSITE" id="PS50072">
    <property type="entry name" value="CSA_PPIASE_2"/>
    <property type="match status" value="1"/>
</dbReference>
<keyword evidence="2 4" id="KW-0697">Rotamase</keyword>
<organism evidence="6 7">
    <name type="scientific">Oceanobacter antarcticus</name>
    <dbReference type="NCBI Taxonomy" id="3133425"/>
    <lineage>
        <taxon>Bacteria</taxon>
        <taxon>Pseudomonadati</taxon>
        <taxon>Pseudomonadota</taxon>
        <taxon>Gammaproteobacteria</taxon>
        <taxon>Oceanospirillales</taxon>
        <taxon>Oceanospirillaceae</taxon>
        <taxon>Oceanobacter</taxon>
    </lineage>
</organism>
<dbReference type="EMBL" id="JBBKTX010000021">
    <property type="protein sequence ID" value="MFK4753846.1"/>
    <property type="molecule type" value="Genomic_DNA"/>
</dbReference>
<dbReference type="GO" id="GO:0016853">
    <property type="term" value="F:isomerase activity"/>
    <property type="evidence" value="ECO:0007669"/>
    <property type="project" value="UniProtKB-KW"/>
</dbReference>
<dbReference type="RefSeq" id="WP_416206835.1">
    <property type="nucleotide sequence ID" value="NZ_JBBKTX010000021.1"/>
</dbReference>